<name>A0A0C3QEF8_9AGAM</name>
<feature type="compositionally biased region" description="Polar residues" evidence="1">
    <location>
        <begin position="222"/>
        <end position="239"/>
    </location>
</feature>
<dbReference type="InterPro" id="IPR029063">
    <property type="entry name" value="SAM-dependent_MTases_sf"/>
</dbReference>
<protein>
    <recommendedName>
        <fullName evidence="2">Methyltransferase domain-containing protein</fullName>
    </recommendedName>
</protein>
<dbReference type="OrthoDB" id="10258156at2759"/>
<reference evidence="3 4" key="1">
    <citation type="submission" date="2014-04" db="EMBL/GenBank/DDBJ databases">
        <authorList>
            <consortium name="DOE Joint Genome Institute"/>
            <person name="Kuo A."/>
            <person name="Girlanda M."/>
            <person name="Perotto S."/>
            <person name="Kohler A."/>
            <person name="Nagy L.G."/>
            <person name="Floudas D."/>
            <person name="Copeland A."/>
            <person name="Barry K.W."/>
            <person name="Cichocki N."/>
            <person name="Veneault-Fourrey C."/>
            <person name="LaButti K."/>
            <person name="Lindquist E.A."/>
            <person name="Lipzen A."/>
            <person name="Lundell T."/>
            <person name="Morin E."/>
            <person name="Murat C."/>
            <person name="Sun H."/>
            <person name="Tunlid A."/>
            <person name="Henrissat B."/>
            <person name="Grigoriev I.V."/>
            <person name="Hibbett D.S."/>
            <person name="Martin F."/>
            <person name="Nordberg H.P."/>
            <person name="Cantor M.N."/>
            <person name="Hua S.X."/>
        </authorList>
    </citation>
    <scope>NUCLEOTIDE SEQUENCE [LARGE SCALE GENOMIC DNA]</scope>
    <source>
        <strain evidence="3 4">MUT 4182</strain>
    </source>
</reference>
<dbReference type="EMBL" id="KN822981">
    <property type="protein sequence ID" value="KIO29560.1"/>
    <property type="molecule type" value="Genomic_DNA"/>
</dbReference>
<dbReference type="Proteomes" id="UP000054248">
    <property type="component" value="Unassembled WGS sequence"/>
</dbReference>
<evidence type="ECO:0000256" key="1">
    <source>
        <dbReference type="SAM" id="MobiDB-lite"/>
    </source>
</evidence>
<dbReference type="SUPFAM" id="SSF53335">
    <property type="entry name" value="S-adenosyl-L-methionine-dependent methyltransferases"/>
    <property type="match status" value="1"/>
</dbReference>
<evidence type="ECO:0000259" key="2">
    <source>
        <dbReference type="Pfam" id="PF13679"/>
    </source>
</evidence>
<keyword evidence="4" id="KW-1185">Reference proteome</keyword>
<dbReference type="InterPro" id="IPR052220">
    <property type="entry name" value="METTL25"/>
</dbReference>
<proteinExistence type="predicted"/>
<sequence>MASITLPPAYGVGSLDDAKRYLSDLIEFISSPLAHSVIVGHLNNTAGSDSNAVPSIWEDWWNNSWIDNLELQVIVKRLLLNDLMDDSPPSLKSLAQAIQDLSLPRKASENIAQFRLIEQQRFGLTPKKQHEVERMCAFVNSMAEYPSDSEDRRQVQHLVDVGAGQGYLTRNLADVPLSFDLLALDSSEDQVEGAKKRQQELEKWQKKVFGRRKALAAKETSPGESNTASLDTQVEGRSSKAGSVTQATVFVDKDALPTAIDQWMKDQMLSASEAPVIIIGLHACGSLTPAVLRSFVSLYHTQKREQLSPRAWRCNGIALVGCCYNRIRGIEKDFPMSSFVANHPHRPLLQLESLHLHLAAQVTHNWLSDWPAFELGLRKIVFRALLERLFSEHGGKMYQAGLQVGRFNDAAYESWDTYLARVSERLDGVTYDDLKRREGNANAKARMEGDDNARLRRRLELLHVLRCMLGPVVESLLLVDRWMYLREEVDVQVDVKMVNIFDQSTGSARNVALVVRL</sequence>
<dbReference type="InterPro" id="IPR025714">
    <property type="entry name" value="Methyltranfer_dom"/>
</dbReference>
<accession>A0A0C3QEF8</accession>
<dbReference type="PANTHER" id="PTHR12496:SF0">
    <property type="entry name" value="METHYLTRANSFERASE DOMAIN-CONTAINING PROTEIN"/>
    <property type="match status" value="1"/>
</dbReference>
<dbReference type="PANTHER" id="PTHR12496">
    <property type="entry name" value="CGI-41 METHYLTRANSFERASE"/>
    <property type="match status" value="1"/>
</dbReference>
<dbReference type="Pfam" id="PF13679">
    <property type="entry name" value="Methyltransf_32"/>
    <property type="match status" value="1"/>
</dbReference>
<feature type="region of interest" description="Disordered" evidence="1">
    <location>
        <begin position="215"/>
        <end position="239"/>
    </location>
</feature>
<feature type="domain" description="Methyltransferase" evidence="2">
    <location>
        <begin position="127"/>
        <end position="328"/>
    </location>
</feature>
<evidence type="ECO:0000313" key="4">
    <source>
        <dbReference type="Proteomes" id="UP000054248"/>
    </source>
</evidence>
<dbReference type="AlphaFoldDB" id="A0A0C3QEF8"/>
<reference evidence="4" key="2">
    <citation type="submission" date="2015-01" db="EMBL/GenBank/DDBJ databases">
        <title>Evolutionary Origins and Diversification of the Mycorrhizal Mutualists.</title>
        <authorList>
            <consortium name="DOE Joint Genome Institute"/>
            <consortium name="Mycorrhizal Genomics Consortium"/>
            <person name="Kohler A."/>
            <person name="Kuo A."/>
            <person name="Nagy L.G."/>
            <person name="Floudas D."/>
            <person name="Copeland A."/>
            <person name="Barry K.W."/>
            <person name="Cichocki N."/>
            <person name="Veneault-Fourrey C."/>
            <person name="LaButti K."/>
            <person name="Lindquist E.A."/>
            <person name="Lipzen A."/>
            <person name="Lundell T."/>
            <person name="Morin E."/>
            <person name="Murat C."/>
            <person name="Riley R."/>
            <person name="Ohm R."/>
            <person name="Sun H."/>
            <person name="Tunlid A."/>
            <person name="Henrissat B."/>
            <person name="Grigoriev I.V."/>
            <person name="Hibbett D.S."/>
            <person name="Martin F."/>
        </authorList>
    </citation>
    <scope>NUCLEOTIDE SEQUENCE [LARGE SCALE GENOMIC DNA]</scope>
    <source>
        <strain evidence="4">MUT 4182</strain>
    </source>
</reference>
<evidence type="ECO:0000313" key="3">
    <source>
        <dbReference type="EMBL" id="KIO29560.1"/>
    </source>
</evidence>
<organism evidence="3 4">
    <name type="scientific">Tulasnella calospora MUT 4182</name>
    <dbReference type="NCBI Taxonomy" id="1051891"/>
    <lineage>
        <taxon>Eukaryota</taxon>
        <taxon>Fungi</taxon>
        <taxon>Dikarya</taxon>
        <taxon>Basidiomycota</taxon>
        <taxon>Agaricomycotina</taxon>
        <taxon>Agaricomycetes</taxon>
        <taxon>Cantharellales</taxon>
        <taxon>Tulasnellaceae</taxon>
        <taxon>Tulasnella</taxon>
    </lineage>
</organism>
<dbReference type="STRING" id="1051891.A0A0C3QEF8"/>
<dbReference type="HOGENOM" id="CLU_016581_1_2_1"/>
<dbReference type="Gene3D" id="3.40.50.150">
    <property type="entry name" value="Vaccinia Virus protein VP39"/>
    <property type="match status" value="1"/>
</dbReference>
<gene>
    <name evidence="3" type="ORF">M407DRAFT_21299</name>
</gene>